<evidence type="ECO:0000256" key="1">
    <source>
        <dbReference type="ARBA" id="ARBA00022837"/>
    </source>
</evidence>
<accession>A0A0V0QME7</accession>
<dbReference type="EMBL" id="LDAU01000131">
    <property type="protein sequence ID" value="KRX03503.1"/>
    <property type="molecule type" value="Genomic_DNA"/>
</dbReference>
<dbReference type="AlphaFoldDB" id="A0A0V0QME7"/>
<sequence length="440" mass="51229">MARQVFRQADSDGSGSIEKQELASLINKLSNQLGIEKIDEEEIDEVFEEFDENGDGVLQLDEFQNFVVQLFQISQSELHKYQPQIKKSNKEKKPKERKSNQSFTSSDSSEEEQDKVDGLENEKIENKFFQKIKKGQAKKYDEMNKKTRQLTRQSIMLINKQKELEEQIFKALNPNLTVSKEEWEKQQKARSFQRTKSILLLQQQFERDSLKISQQKSQIYRTKSVSTVCTYILPKKDDHTVNMKELIEQKNFLPQINPNSNSVQINGQNNQNASIKSPTNQMSNLNLQSLDQSYNNDTTEFRLPTKAQTTSNQQYQKNQTGRFFKTNQNESFKHLSGGKKNSFIRSFQPNPNNGILKSPSTLPNLYSQARKSVEVFHYQPHYSKGYSTTKNQHKPKKEAVFYIIRDKKQSSSSANNENIVDNQENNFQETSEQFKYSKVF</sequence>
<comment type="caution">
    <text evidence="4">The sequence shown here is derived from an EMBL/GenBank/DDBJ whole genome shotgun (WGS) entry which is preliminary data.</text>
</comment>
<dbReference type="GO" id="GO:0005509">
    <property type="term" value="F:calcium ion binding"/>
    <property type="evidence" value="ECO:0007669"/>
    <property type="project" value="InterPro"/>
</dbReference>
<evidence type="ECO:0000313" key="5">
    <source>
        <dbReference type="Proteomes" id="UP000054937"/>
    </source>
</evidence>
<dbReference type="SUPFAM" id="SSF47473">
    <property type="entry name" value="EF-hand"/>
    <property type="match status" value="1"/>
</dbReference>
<organism evidence="4 5">
    <name type="scientific">Pseudocohnilembus persalinus</name>
    <name type="common">Ciliate</name>
    <dbReference type="NCBI Taxonomy" id="266149"/>
    <lineage>
        <taxon>Eukaryota</taxon>
        <taxon>Sar</taxon>
        <taxon>Alveolata</taxon>
        <taxon>Ciliophora</taxon>
        <taxon>Intramacronucleata</taxon>
        <taxon>Oligohymenophorea</taxon>
        <taxon>Scuticociliatia</taxon>
        <taxon>Philasterida</taxon>
        <taxon>Pseudocohnilembidae</taxon>
        <taxon>Pseudocohnilembus</taxon>
    </lineage>
</organism>
<keyword evidence="1" id="KW-0106">Calcium</keyword>
<feature type="region of interest" description="Disordered" evidence="2">
    <location>
        <begin position="82"/>
        <end position="119"/>
    </location>
</feature>
<proteinExistence type="predicted"/>
<evidence type="ECO:0000259" key="3">
    <source>
        <dbReference type="PROSITE" id="PS50222"/>
    </source>
</evidence>
<dbReference type="Proteomes" id="UP000054937">
    <property type="component" value="Unassembled WGS sequence"/>
</dbReference>
<dbReference type="InParanoid" id="A0A0V0QME7"/>
<dbReference type="InterPro" id="IPR011992">
    <property type="entry name" value="EF-hand-dom_pair"/>
</dbReference>
<dbReference type="PROSITE" id="PS50222">
    <property type="entry name" value="EF_HAND_2"/>
    <property type="match status" value="2"/>
</dbReference>
<gene>
    <name evidence="4" type="ORF">PPERSA_02882</name>
</gene>
<keyword evidence="5" id="KW-1185">Reference proteome</keyword>
<reference evidence="4 5" key="1">
    <citation type="journal article" date="2015" name="Sci. Rep.">
        <title>Genome of the facultative scuticociliatosis pathogen Pseudocohnilembus persalinus provides insight into its virulence through horizontal gene transfer.</title>
        <authorList>
            <person name="Xiong J."/>
            <person name="Wang G."/>
            <person name="Cheng J."/>
            <person name="Tian M."/>
            <person name="Pan X."/>
            <person name="Warren A."/>
            <person name="Jiang C."/>
            <person name="Yuan D."/>
            <person name="Miao W."/>
        </authorList>
    </citation>
    <scope>NUCLEOTIDE SEQUENCE [LARGE SCALE GENOMIC DNA]</scope>
    <source>
        <strain evidence="4">36N120E</strain>
    </source>
</reference>
<feature type="domain" description="EF-hand" evidence="3">
    <location>
        <begin position="1"/>
        <end position="32"/>
    </location>
</feature>
<evidence type="ECO:0000256" key="2">
    <source>
        <dbReference type="SAM" id="MobiDB-lite"/>
    </source>
</evidence>
<evidence type="ECO:0000313" key="4">
    <source>
        <dbReference type="EMBL" id="KRX03503.1"/>
    </source>
</evidence>
<feature type="domain" description="EF-hand" evidence="3">
    <location>
        <begin position="38"/>
        <end position="73"/>
    </location>
</feature>
<dbReference type="PROSITE" id="PS00018">
    <property type="entry name" value="EF_HAND_1"/>
    <property type="match status" value="2"/>
</dbReference>
<dbReference type="InterPro" id="IPR002048">
    <property type="entry name" value="EF_hand_dom"/>
</dbReference>
<protein>
    <recommendedName>
        <fullName evidence="3">EF-hand domain-containing protein</fullName>
    </recommendedName>
</protein>
<dbReference type="Pfam" id="PF13499">
    <property type="entry name" value="EF-hand_7"/>
    <property type="match status" value="1"/>
</dbReference>
<dbReference type="InterPro" id="IPR018247">
    <property type="entry name" value="EF_Hand_1_Ca_BS"/>
</dbReference>
<dbReference type="Gene3D" id="1.10.238.10">
    <property type="entry name" value="EF-hand"/>
    <property type="match status" value="1"/>
</dbReference>
<dbReference type="SMART" id="SM00054">
    <property type="entry name" value="EFh"/>
    <property type="match status" value="2"/>
</dbReference>
<name>A0A0V0QME7_PSEPJ</name>